<dbReference type="EMBL" id="LFEH01000062">
    <property type="protein sequence ID" value="KMS78110.1"/>
    <property type="molecule type" value="Genomic_DNA"/>
</dbReference>
<protein>
    <recommendedName>
        <fullName evidence="5">DUF4115 domain-containing protein</fullName>
    </recommendedName>
</protein>
<accession>A0ABR5HWI3</accession>
<proteinExistence type="predicted"/>
<name>A0ABR5HWI3_STRLW</name>
<keyword evidence="2" id="KW-1133">Transmembrane helix</keyword>
<keyword evidence="2" id="KW-0472">Membrane</keyword>
<feature type="region of interest" description="Disordered" evidence="1">
    <location>
        <begin position="47"/>
        <end position="72"/>
    </location>
</feature>
<feature type="compositionally biased region" description="Basic residues" evidence="1">
    <location>
        <begin position="63"/>
        <end position="72"/>
    </location>
</feature>
<evidence type="ECO:0000256" key="2">
    <source>
        <dbReference type="SAM" id="Phobius"/>
    </source>
</evidence>
<reference evidence="3 4" key="1">
    <citation type="submission" date="2015-06" db="EMBL/GenBank/DDBJ databases">
        <title>Draft genome sequence of Streptomyces leeuwenhoekii C58, which produces the novel lasso peptide, chaxapeptin.</title>
        <authorList>
            <person name="Yi Y."/>
            <person name="Hai D."/>
            <person name="Jaspars M."/>
            <person name="Sheng H."/>
            <person name="Rateb M.E."/>
            <person name="Bull A."/>
            <person name="Goodfellow M."/>
            <person name="Asenjo J.A."/>
            <person name="Ebel R."/>
        </authorList>
    </citation>
    <scope>NUCLEOTIDE SEQUENCE [LARGE SCALE GENOMIC DNA]</scope>
    <source>
        <strain evidence="3 4">C58</strain>
    </source>
</reference>
<organism evidence="3 4">
    <name type="scientific">Streptomyces leeuwenhoekii</name>
    <dbReference type="NCBI Taxonomy" id="1437453"/>
    <lineage>
        <taxon>Bacteria</taxon>
        <taxon>Bacillati</taxon>
        <taxon>Actinomycetota</taxon>
        <taxon>Actinomycetes</taxon>
        <taxon>Kitasatosporales</taxon>
        <taxon>Streptomycetaceae</taxon>
        <taxon>Streptomyces</taxon>
    </lineage>
</organism>
<evidence type="ECO:0000313" key="3">
    <source>
        <dbReference type="EMBL" id="KMS78110.1"/>
    </source>
</evidence>
<feature type="transmembrane region" description="Helical" evidence="2">
    <location>
        <begin position="75"/>
        <end position="99"/>
    </location>
</feature>
<keyword evidence="4" id="KW-1185">Reference proteome</keyword>
<keyword evidence="2" id="KW-0812">Transmembrane</keyword>
<gene>
    <name evidence="3" type="ORF">ACH49_17785</name>
</gene>
<evidence type="ECO:0000256" key="1">
    <source>
        <dbReference type="SAM" id="MobiDB-lite"/>
    </source>
</evidence>
<evidence type="ECO:0000313" key="4">
    <source>
        <dbReference type="Proteomes" id="UP000037274"/>
    </source>
</evidence>
<dbReference type="Proteomes" id="UP000037274">
    <property type="component" value="Unassembled WGS sequence"/>
</dbReference>
<evidence type="ECO:0008006" key="5">
    <source>
        <dbReference type="Google" id="ProtNLM"/>
    </source>
</evidence>
<comment type="caution">
    <text evidence="3">The sequence shown here is derived from an EMBL/GenBank/DDBJ whole genome shotgun (WGS) entry which is preliminary data.</text>
</comment>
<sequence length="231" mass="23168">MAAITGDPLPPGARADAAALAEHRSAVSDVALLREQLGVIAQALSEPPAAGRAPAPVPAPARTRTRAPRPRRRPLALVLGTLAVACAAAVATGLGGLPFGADGDTGEASGASAADAGAKTEAPAHGAPGLLACARLVAEGTVTAVERVPGTDRYRVTLDVTRSYRPADGDDRAAFTLEGAPARLRAGDEVLVVMPRHGTVPDALFVGEREIAPERAALGAARPPSPGPTCT</sequence>